<feature type="transmembrane region" description="Helical" evidence="6">
    <location>
        <begin position="201"/>
        <end position="225"/>
    </location>
</feature>
<gene>
    <name evidence="9" type="ORF">BLNAU_14595</name>
</gene>
<dbReference type="InterPro" id="IPR023299">
    <property type="entry name" value="ATPase_P-typ_cyto_dom_N"/>
</dbReference>
<feature type="domain" description="Cation-transporting P-type ATPase C-terminal" evidence="8">
    <location>
        <begin position="740"/>
        <end position="916"/>
    </location>
</feature>
<dbReference type="Pfam" id="PF00689">
    <property type="entry name" value="Cation_ATPase_C"/>
    <property type="match status" value="1"/>
</dbReference>
<dbReference type="InterPro" id="IPR036412">
    <property type="entry name" value="HAD-like_sf"/>
</dbReference>
<keyword evidence="10" id="KW-1185">Reference proteome</keyword>
<dbReference type="InterPro" id="IPR006068">
    <property type="entry name" value="ATPase_P-typ_cation-transptr_C"/>
</dbReference>
<dbReference type="SUPFAM" id="SSF81665">
    <property type="entry name" value="Calcium ATPase, transmembrane domain M"/>
    <property type="match status" value="1"/>
</dbReference>
<dbReference type="SUPFAM" id="SSF56784">
    <property type="entry name" value="HAD-like"/>
    <property type="match status" value="1"/>
</dbReference>
<dbReference type="EMBL" id="JARBJD010000135">
    <property type="protein sequence ID" value="KAK2950477.1"/>
    <property type="molecule type" value="Genomic_DNA"/>
</dbReference>
<feature type="transmembrane region" description="Helical" evidence="6">
    <location>
        <begin position="715"/>
        <end position="738"/>
    </location>
</feature>
<feature type="transmembrane region" description="Helical" evidence="6">
    <location>
        <begin position="782"/>
        <end position="808"/>
    </location>
</feature>
<dbReference type="Gene3D" id="1.20.1110.10">
    <property type="entry name" value="Calcium-transporting ATPase, transmembrane domain"/>
    <property type="match status" value="2"/>
</dbReference>
<feature type="transmembrane region" description="Helical" evidence="6">
    <location>
        <begin position="6"/>
        <end position="23"/>
    </location>
</feature>
<evidence type="ECO:0000313" key="10">
    <source>
        <dbReference type="Proteomes" id="UP001281761"/>
    </source>
</evidence>
<evidence type="ECO:0000259" key="7">
    <source>
        <dbReference type="Pfam" id="PF00122"/>
    </source>
</evidence>
<evidence type="ECO:0000256" key="4">
    <source>
        <dbReference type="ARBA" id="ARBA00023136"/>
    </source>
</evidence>
<dbReference type="PRINTS" id="PR00119">
    <property type="entry name" value="CATATPASE"/>
</dbReference>
<dbReference type="Pfam" id="PF13246">
    <property type="entry name" value="Cation_ATPase"/>
    <property type="match status" value="1"/>
</dbReference>
<evidence type="ECO:0000256" key="6">
    <source>
        <dbReference type="SAM" id="Phobius"/>
    </source>
</evidence>
<evidence type="ECO:0000256" key="1">
    <source>
        <dbReference type="ARBA" id="ARBA00004141"/>
    </source>
</evidence>
<evidence type="ECO:0000256" key="3">
    <source>
        <dbReference type="ARBA" id="ARBA00022989"/>
    </source>
</evidence>
<protein>
    <submittedName>
        <fullName evidence="9">Ion-transporting P-type ATPase</fullName>
    </submittedName>
</protein>
<dbReference type="PANTHER" id="PTHR42861">
    <property type="entry name" value="CALCIUM-TRANSPORTING ATPASE"/>
    <property type="match status" value="1"/>
</dbReference>
<feature type="compositionally biased region" description="Basic residues" evidence="5">
    <location>
        <begin position="955"/>
        <end position="964"/>
    </location>
</feature>
<dbReference type="NCBIfam" id="TIGR01494">
    <property type="entry name" value="ATPase_P-type"/>
    <property type="match status" value="2"/>
</dbReference>
<feature type="region of interest" description="Disordered" evidence="5">
    <location>
        <begin position="940"/>
        <end position="1244"/>
    </location>
</feature>
<reference evidence="9 10" key="1">
    <citation type="journal article" date="2022" name="bioRxiv">
        <title>Genomics of Preaxostyla Flagellates Illuminates Evolutionary Transitions and the Path Towards Mitochondrial Loss.</title>
        <authorList>
            <person name="Novak L.V.F."/>
            <person name="Treitli S.C."/>
            <person name="Pyrih J."/>
            <person name="Halakuc P."/>
            <person name="Pipaliya S.V."/>
            <person name="Vacek V."/>
            <person name="Brzon O."/>
            <person name="Soukal P."/>
            <person name="Eme L."/>
            <person name="Dacks J.B."/>
            <person name="Karnkowska A."/>
            <person name="Elias M."/>
            <person name="Hampl V."/>
        </authorList>
    </citation>
    <scope>NUCLEOTIDE SEQUENCE [LARGE SCALE GENOMIC DNA]</scope>
    <source>
        <strain evidence="9">NAU3</strain>
        <tissue evidence="9">Gut</tissue>
    </source>
</reference>
<keyword evidence="2 6" id="KW-0812">Transmembrane</keyword>
<dbReference type="InterPro" id="IPR023298">
    <property type="entry name" value="ATPase_P-typ_TM_dom_sf"/>
</dbReference>
<feature type="transmembrane region" description="Helical" evidence="6">
    <location>
        <begin position="828"/>
        <end position="846"/>
    </location>
</feature>
<dbReference type="Gene3D" id="3.40.50.1000">
    <property type="entry name" value="HAD superfamily/HAD-like"/>
    <property type="match status" value="1"/>
</dbReference>
<feature type="compositionally biased region" description="Acidic residues" evidence="5">
    <location>
        <begin position="1178"/>
        <end position="1188"/>
    </location>
</feature>
<comment type="caution">
    <text evidence="9">The sequence shown here is derived from an EMBL/GenBank/DDBJ whole genome shotgun (WGS) entry which is preliminary data.</text>
</comment>
<evidence type="ECO:0000313" key="9">
    <source>
        <dbReference type="EMBL" id="KAK2950477.1"/>
    </source>
</evidence>
<feature type="domain" description="P-type ATPase A" evidence="7">
    <location>
        <begin position="40"/>
        <end position="147"/>
    </location>
</feature>
<feature type="transmembrane region" description="Helical" evidence="6">
    <location>
        <begin position="891"/>
        <end position="912"/>
    </location>
</feature>
<keyword evidence="3 6" id="KW-1133">Transmembrane helix</keyword>
<keyword evidence="4 6" id="KW-0472">Membrane</keyword>
<dbReference type="InterPro" id="IPR001757">
    <property type="entry name" value="P_typ_ATPase"/>
</dbReference>
<evidence type="ECO:0000256" key="5">
    <source>
        <dbReference type="SAM" id="MobiDB-lite"/>
    </source>
</evidence>
<evidence type="ECO:0000256" key="2">
    <source>
        <dbReference type="ARBA" id="ARBA00022692"/>
    </source>
</evidence>
<dbReference type="Gene3D" id="3.40.1110.10">
    <property type="entry name" value="Calcium-transporting ATPase, cytoplasmic domain N"/>
    <property type="match status" value="1"/>
</dbReference>
<name>A0ABQ9XGL2_9EUKA</name>
<dbReference type="Pfam" id="PF00122">
    <property type="entry name" value="E1-E2_ATPase"/>
    <property type="match status" value="1"/>
</dbReference>
<feature type="transmembrane region" description="Helical" evidence="6">
    <location>
        <begin position="167"/>
        <end position="189"/>
    </location>
</feature>
<feature type="compositionally biased region" description="Basic and acidic residues" evidence="5">
    <location>
        <begin position="1142"/>
        <end position="1177"/>
    </location>
</feature>
<dbReference type="InterPro" id="IPR059000">
    <property type="entry name" value="ATPase_P-type_domA"/>
</dbReference>
<dbReference type="PRINTS" id="PR00121">
    <property type="entry name" value="NAKATPASE"/>
</dbReference>
<feature type="transmembrane region" description="Helical" evidence="6">
    <location>
        <begin position="744"/>
        <end position="761"/>
    </location>
</feature>
<feature type="compositionally biased region" description="Basic and acidic residues" evidence="5">
    <location>
        <begin position="1189"/>
        <end position="1220"/>
    </location>
</feature>
<dbReference type="Gene3D" id="2.70.150.10">
    <property type="entry name" value="Calcium-transporting ATPase, cytoplasmic transduction domain A"/>
    <property type="match status" value="1"/>
</dbReference>
<dbReference type="InterPro" id="IPR008250">
    <property type="entry name" value="ATPase_P-typ_transduc_dom_A_sf"/>
</dbReference>
<feature type="compositionally biased region" description="Basic and acidic residues" evidence="5">
    <location>
        <begin position="999"/>
        <end position="1087"/>
    </location>
</feature>
<dbReference type="SUPFAM" id="SSF81653">
    <property type="entry name" value="Calcium ATPase, transduction domain A"/>
    <property type="match status" value="1"/>
</dbReference>
<dbReference type="InterPro" id="IPR023214">
    <property type="entry name" value="HAD_sf"/>
</dbReference>
<dbReference type="Proteomes" id="UP001281761">
    <property type="component" value="Unassembled WGS sequence"/>
</dbReference>
<evidence type="ECO:0000259" key="8">
    <source>
        <dbReference type="Pfam" id="PF00689"/>
    </source>
</evidence>
<comment type="subcellular location">
    <subcellularLocation>
        <location evidence="1">Membrane</location>
        <topology evidence="1">Multi-pass membrane protein</topology>
    </subcellularLocation>
</comment>
<feature type="compositionally biased region" description="Basic and acidic residues" evidence="5">
    <location>
        <begin position="1099"/>
        <end position="1130"/>
    </location>
</feature>
<accession>A0ABQ9XGL2</accession>
<feature type="transmembrane region" description="Helical" evidence="6">
    <location>
        <begin position="858"/>
        <end position="879"/>
    </location>
</feature>
<sequence>MQQWPEGIVIFIVVIINAIIGFVQEYKADKASEALDKLLSLESEVIRRSVRTKIGTKELVPGDIVIIQSGDKVPADCRVFDVNQLHTEEAALTGETTANPKFVCIHDVDTVLGDRSNMLFSSTYVAKGTGTAICVETGVRTEIGKISFMVANVKQEKTPLTPQMTQFGHILVIITLVLIVVAFLCVKFVHYQEISWGCAFLYGASIGVAVVPEGLPAIVSLTLAIGMQRMVKQKALIRSMPAVETTGAVSVICSHKTGTLTTNQMTARSILTFPQKFQVSGAGYDPVDGEVIPVETAITLNDPVPDPNDAYTLTIQSGTEAGKKLLEQQMQFEQWKKDNAEYMPLQGFDVNAKPDVVNNLRKSLDPRLQKTSVFKSQLLRCGVLCNDSVIVRNQEDRLAVQGDTTEGSLFPLAVRIGMNTANDCPVPDYSSAEEKASGDKTNHMIFLKGAPEKVFNLCKFQVNVNDEDEVVVEEMNKQFWLDETEKIAAVGLRTLGLAHRYIPKDRFGEQIVETEKRRHDEIDGEKTVAAEEPKLKKGAPLNFEDITEDFIMLGVVGIFDPPRKESKRAIRNYRRARIKVVMITGDHAKTAGAICALLGLNPTTVKTSVDLKEMSDETLKEICETTEIYARATPADKLRIVQTLQSNGHIVAMTGDGVNDAPALKQAHAGIAMGINGTEVAKEASKLVLLDDNFATIVKAVEEGRKVYDSLKRSITYILPTNMAEGMSLFIAAFISWVPPITPLQILWINSITSVALSSLIPFQRGEQNVLARPPRDTKKMLLTSTILIRTVYVGLFIASMIICYFYLMTANPDPLDPETRRHSAMAVNTIVLCEITFLLNSVYLKESSVTPRVFRDVGVPSLISIVILIGLQFMLTYVPGLNTVFGMGPMYWWQWFICLGAAVLVFILAEIEKAIRRCCHRQSAKRKALKGTAGVADLHEIPDDESESDEESGKKKRRKKKAAAHNEMPALSVPSAENQARPPVNSGTEPRVAAAQTVKEEPKKEVKSAPPEEAKKEAKAEPERGEILEEKNKGVELVEGRKEEPVVEEKEKDEVEKTEERVEKKEEDGEDKKEDKQDEGEKKDEPAPSNEVAEPATEETKEEERKEEEKPEEEKKEDVPQEEEKKEEPAPSNEVVEQAADESKEEEKKEEVKPEEEKKEEEKENKPDEEEKKEEPAPSDEVVEQAAEEAKEEEKPEEEKKEDTPQEEKEESSVEKKEEENVDQPATDQAHEEEQAAPEESQS</sequence>
<proteinExistence type="predicted"/>
<dbReference type="SUPFAM" id="SSF81660">
    <property type="entry name" value="Metal cation-transporting ATPase, ATP-binding domain N"/>
    <property type="match status" value="1"/>
</dbReference>
<organism evidence="9 10">
    <name type="scientific">Blattamonas nauphoetae</name>
    <dbReference type="NCBI Taxonomy" id="2049346"/>
    <lineage>
        <taxon>Eukaryota</taxon>
        <taxon>Metamonada</taxon>
        <taxon>Preaxostyla</taxon>
        <taxon>Oxymonadida</taxon>
        <taxon>Blattamonas</taxon>
    </lineage>
</organism>